<dbReference type="STRING" id="589382.SAMN04489721_1331"/>
<reference evidence="2" key="3">
    <citation type="submission" date="2022-06" db="EMBL/GenBank/DDBJ databases">
        <title>Genomic Encyclopedia of Type Strains, Phase III (KMG-III): the genomes of soil and plant-associated and newly described type strains.</title>
        <authorList>
            <person name="Whitman W."/>
        </authorList>
    </citation>
    <scope>NUCLEOTIDE SEQUENCE</scope>
    <source>
        <strain evidence="2">CPCC 202695</strain>
    </source>
</reference>
<accession>A0A1H1S8X6</accession>
<evidence type="ECO:0000256" key="1">
    <source>
        <dbReference type="SAM" id="Phobius"/>
    </source>
</evidence>
<dbReference type="EMBL" id="LT629755">
    <property type="protein sequence ID" value="SDS44381.1"/>
    <property type="molecule type" value="Genomic_DNA"/>
</dbReference>
<organism evidence="3 4">
    <name type="scientific">Agromyces flavus</name>
    <dbReference type="NCBI Taxonomy" id="589382"/>
    <lineage>
        <taxon>Bacteria</taxon>
        <taxon>Bacillati</taxon>
        <taxon>Actinomycetota</taxon>
        <taxon>Actinomycetes</taxon>
        <taxon>Micrococcales</taxon>
        <taxon>Microbacteriaceae</taxon>
        <taxon>Agromyces</taxon>
    </lineage>
</organism>
<reference evidence="4" key="1">
    <citation type="submission" date="2016-10" db="EMBL/GenBank/DDBJ databases">
        <authorList>
            <person name="Varghese N."/>
            <person name="Submissions S."/>
        </authorList>
    </citation>
    <scope>NUCLEOTIDE SEQUENCE [LARGE SCALE GENOMIC DNA]</scope>
    <source>
        <strain evidence="4">CPCC 202695</strain>
    </source>
</reference>
<dbReference type="InterPro" id="IPR003425">
    <property type="entry name" value="CCB3/YggT"/>
</dbReference>
<name>A0A1H1S8X6_9MICO</name>
<dbReference type="Pfam" id="PF02325">
    <property type="entry name" value="CCB3_YggT"/>
    <property type="match status" value="1"/>
</dbReference>
<reference evidence="3" key="2">
    <citation type="submission" date="2016-10" db="EMBL/GenBank/DDBJ databases">
        <authorList>
            <person name="de Groot N.N."/>
        </authorList>
    </citation>
    <scope>NUCLEOTIDE SEQUENCE [LARGE SCALE GENOMIC DNA]</scope>
    <source>
        <strain evidence="3">CPCC 202695</strain>
    </source>
</reference>
<feature type="transmembrane region" description="Helical" evidence="1">
    <location>
        <begin position="6"/>
        <end position="31"/>
    </location>
</feature>
<dbReference type="AlphaFoldDB" id="A0A1H1S8X6"/>
<dbReference type="GO" id="GO:0016020">
    <property type="term" value="C:membrane"/>
    <property type="evidence" value="ECO:0007669"/>
    <property type="project" value="InterPro"/>
</dbReference>
<keyword evidence="5" id="KW-1185">Reference proteome</keyword>
<evidence type="ECO:0000313" key="5">
    <source>
        <dbReference type="Proteomes" id="UP000893823"/>
    </source>
</evidence>
<feature type="transmembrane region" description="Helical" evidence="1">
    <location>
        <begin position="43"/>
        <end position="62"/>
    </location>
</feature>
<protein>
    <submittedName>
        <fullName evidence="3">YggT family protein</fullName>
    </submittedName>
</protein>
<proteinExistence type="predicted"/>
<evidence type="ECO:0000313" key="4">
    <source>
        <dbReference type="Proteomes" id="UP000199482"/>
    </source>
</evidence>
<dbReference type="EMBL" id="SODL02000006">
    <property type="protein sequence ID" value="MCP2368973.1"/>
    <property type="molecule type" value="Genomic_DNA"/>
</dbReference>
<gene>
    <name evidence="2" type="ORF">BCL57_003152</name>
    <name evidence="3" type="ORF">SAMN04489721_1331</name>
</gene>
<sequence length="105" mass="11946">MSALSVVWNLLYTLLLIYFFIMWARFVLDLVRTFNRSWRPRGFVLVLVEGVYTVTDPLVRFFRRLVPPIRLGQVALDLGWSIAMLVVIIAMTVVSWLAAASAATA</sequence>
<keyword evidence="1" id="KW-0812">Transmembrane</keyword>
<dbReference type="Proteomes" id="UP000199482">
    <property type="component" value="Chromosome I"/>
</dbReference>
<dbReference type="RefSeq" id="WP_092670325.1">
    <property type="nucleotide sequence ID" value="NZ_BMDN01000006.1"/>
</dbReference>
<evidence type="ECO:0000313" key="3">
    <source>
        <dbReference type="EMBL" id="SDS44381.1"/>
    </source>
</evidence>
<keyword evidence="1" id="KW-0472">Membrane</keyword>
<feature type="transmembrane region" description="Helical" evidence="1">
    <location>
        <begin position="82"/>
        <end position="103"/>
    </location>
</feature>
<keyword evidence="1" id="KW-1133">Transmembrane helix</keyword>
<evidence type="ECO:0000313" key="2">
    <source>
        <dbReference type="EMBL" id="MCP2368973.1"/>
    </source>
</evidence>
<dbReference type="Proteomes" id="UP000893823">
    <property type="component" value="Unassembled WGS sequence"/>
</dbReference>